<organism evidence="5 6">
    <name type="scientific">Flavobacterium chungangense</name>
    <dbReference type="NCBI Taxonomy" id="554283"/>
    <lineage>
        <taxon>Bacteria</taxon>
        <taxon>Pseudomonadati</taxon>
        <taxon>Bacteroidota</taxon>
        <taxon>Flavobacteriia</taxon>
        <taxon>Flavobacteriales</taxon>
        <taxon>Flavobacteriaceae</taxon>
        <taxon>Flavobacterium</taxon>
    </lineage>
</organism>
<dbReference type="InterPro" id="IPR018060">
    <property type="entry name" value="HTH_AraC"/>
</dbReference>
<gene>
    <name evidence="5" type="ORF">FLACHUCJ7_00308</name>
</gene>
<name>A0A6V6YNQ8_9FLAO</name>
<dbReference type="InterPro" id="IPR009057">
    <property type="entry name" value="Homeodomain-like_sf"/>
</dbReference>
<dbReference type="InterPro" id="IPR053142">
    <property type="entry name" value="PchR_regulatory_protein"/>
</dbReference>
<dbReference type="InterPro" id="IPR020449">
    <property type="entry name" value="Tscrpt_reg_AraC-type_HTH"/>
</dbReference>
<reference evidence="5 6" key="1">
    <citation type="submission" date="2020-06" db="EMBL/GenBank/DDBJ databases">
        <authorList>
            <person name="Criscuolo A."/>
        </authorList>
    </citation>
    <scope>NUCLEOTIDE SEQUENCE [LARGE SCALE GENOMIC DNA]</scope>
    <source>
        <strain evidence="6">CIP 110025</strain>
    </source>
</reference>
<dbReference type="PROSITE" id="PS01124">
    <property type="entry name" value="HTH_ARAC_FAMILY_2"/>
    <property type="match status" value="1"/>
</dbReference>
<keyword evidence="3" id="KW-0804">Transcription</keyword>
<dbReference type="PANTHER" id="PTHR47893:SF1">
    <property type="entry name" value="REGULATORY PROTEIN PCHR"/>
    <property type="match status" value="1"/>
</dbReference>
<dbReference type="EMBL" id="CAIJDO010000059">
    <property type="protein sequence ID" value="CAD0000964.1"/>
    <property type="molecule type" value="Genomic_DNA"/>
</dbReference>
<dbReference type="Gene3D" id="1.10.10.60">
    <property type="entry name" value="Homeodomain-like"/>
    <property type="match status" value="1"/>
</dbReference>
<dbReference type="PANTHER" id="PTHR47893">
    <property type="entry name" value="REGULATORY PROTEIN PCHR"/>
    <property type="match status" value="1"/>
</dbReference>
<evidence type="ECO:0000259" key="4">
    <source>
        <dbReference type="PROSITE" id="PS01124"/>
    </source>
</evidence>
<protein>
    <recommendedName>
        <fullName evidence="4">HTH araC/xylS-type domain-containing protein</fullName>
    </recommendedName>
</protein>
<dbReference type="PRINTS" id="PR00032">
    <property type="entry name" value="HTHARAC"/>
</dbReference>
<dbReference type="Proteomes" id="UP000556700">
    <property type="component" value="Unassembled WGS sequence"/>
</dbReference>
<evidence type="ECO:0000256" key="1">
    <source>
        <dbReference type="ARBA" id="ARBA00023015"/>
    </source>
</evidence>
<keyword evidence="1" id="KW-0805">Transcription regulation</keyword>
<keyword evidence="2" id="KW-0238">DNA-binding</keyword>
<evidence type="ECO:0000313" key="5">
    <source>
        <dbReference type="EMBL" id="CAD0000964.1"/>
    </source>
</evidence>
<evidence type="ECO:0000256" key="3">
    <source>
        <dbReference type="ARBA" id="ARBA00023163"/>
    </source>
</evidence>
<dbReference type="RefSeq" id="WP_083480904.1">
    <property type="nucleotide sequence ID" value="NZ_CAIJDO010000059.1"/>
</dbReference>
<evidence type="ECO:0000256" key="2">
    <source>
        <dbReference type="ARBA" id="ARBA00023125"/>
    </source>
</evidence>
<feature type="domain" description="HTH araC/xylS-type" evidence="4">
    <location>
        <begin position="1"/>
        <end position="46"/>
    </location>
</feature>
<accession>A0A6V6YNQ8</accession>
<sequence length="46" mass="5202">MLLAMQLIKKSNLQIQIIALAVGYESASKFTAAFKKRFGKQPSQFR</sequence>
<dbReference type="SUPFAM" id="SSF46689">
    <property type="entry name" value="Homeodomain-like"/>
    <property type="match status" value="1"/>
</dbReference>
<comment type="caution">
    <text evidence="5">The sequence shown here is derived from an EMBL/GenBank/DDBJ whole genome shotgun (WGS) entry which is preliminary data.</text>
</comment>
<evidence type="ECO:0000313" key="6">
    <source>
        <dbReference type="Proteomes" id="UP000556700"/>
    </source>
</evidence>
<keyword evidence="6" id="KW-1185">Reference proteome</keyword>
<dbReference type="AlphaFoldDB" id="A0A6V6YNQ8"/>
<dbReference type="Pfam" id="PF12833">
    <property type="entry name" value="HTH_18"/>
    <property type="match status" value="1"/>
</dbReference>
<dbReference type="GO" id="GO:0043565">
    <property type="term" value="F:sequence-specific DNA binding"/>
    <property type="evidence" value="ECO:0007669"/>
    <property type="project" value="InterPro"/>
</dbReference>
<proteinExistence type="predicted"/>
<dbReference type="GO" id="GO:0003700">
    <property type="term" value="F:DNA-binding transcription factor activity"/>
    <property type="evidence" value="ECO:0007669"/>
    <property type="project" value="InterPro"/>
</dbReference>